<name>A0A850PXL3_9MYCO</name>
<keyword evidence="2" id="KW-1185">Reference proteome</keyword>
<evidence type="ECO:0000313" key="2">
    <source>
        <dbReference type="Proteomes" id="UP000570517"/>
    </source>
</evidence>
<dbReference type="Proteomes" id="UP000570517">
    <property type="component" value="Unassembled WGS sequence"/>
</dbReference>
<reference evidence="1 2" key="1">
    <citation type="submission" date="2020-05" db="EMBL/GenBank/DDBJ databases">
        <title>Draft genome sequence of Mycobacterium hippocampi DL, isolated from European seabass, Dicentrarchus labrax, reared in fish farms.</title>
        <authorList>
            <person name="Stathopoulou P."/>
            <person name="Asimakis E."/>
            <person name="Tzokas K."/>
            <person name="Batargias C."/>
            <person name="Tsiamis G."/>
        </authorList>
    </citation>
    <scope>NUCLEOTIDE SEQUENCE [LARGE SCALE GENOMIC DNA]</scope>
    <source>
        <strain evidence="1 2">DL</strain>
    </source>
</reference>
<protein>
    <submittedName>
        <fullName evidence="1">Uncharacterized protein</fullName>
    </submittedName>
</protein>
<comment type="caution">
    <text evidence="1">The sequence shown here is derived from an EMBL/GenBank/DDBJ whole genome shotgun (WGS) entry which is preliminary data.</text>
</comment>
<organism evidence="1 2">
    <name type="scientific">Mycolicibacterium hippocampi</name>
    <dbReference type="NCBI Taxonomy" id="659824"/>
    <lineage>
        <taxon>Bacteria</taxon>
        <taxon>Bacillati</taxon>
        <taxon>Actinomycetota</taxon>
        <taxon>Actinomycetes</taxon>
        <taxon>Mycobacteriales</taxon>
        <taxon>Mycobacteriaceae</taxon>
        <taxon>Mycolicibacterium</taxon>
    </lineage>
</organism>
<gene>
    <name evidence="1" type="ORF">HLY00_4470</name>
</gene>
<dbReference type="AlphaFoldDB" id="A0A850PXL3"/>
<sequence>MPLHSNPTDYSSPLNGCEFIKFEDMVNNRSTAPPRESGKWFASARGFSAIRTELRVESDCN</sequence>
<dbReference type="EMBL" id="JABFYL010000045">
    <property type="protein sequence ID" value="NVN52760.1"/>
    <property type="molecule type" value="Genomic_DNA"/>
</dbReference>
<evidence type="ECO:0000313" key="1">
    <source>
        <dbReference type="EMBL" id="NVN52760.1"/>
    </source>
</evidence>
<proteinExistence type="predicted"/>
<accession>A0A850PXL3</accession>